<accession>A0A8S5S3M2</accession>
<organism evidence="1">
    <name type="scientific">Siphoviridae sp. ctBLh2</name>
    <dbReference type="NCBI Taxonomy" id="2827803"/>
    <lineage>
        <taxon>Viruses</taxon>
        <taxon>Duplodnaviria</taxon>
        <taxon>Heunggongvirae</taxon>
        <taxon>Uroviricota</taxon>
        <taxon>Caudoviricetes</taxon>
    </lineage>
</organism>
<reference evidence="1" key="1">
    <citation type="journal article" date="2021" name="Proc. Natl. Acad. Sci. U.S.A.">
        <title>A Catalog of Tens of Thousands of Viruses from Human Metagenomes Reveals Hidden Associations with Chronic Diseases.</title>
        <authorList>
            <person name="Tisza M.J."/>
            <person name="Buck C.B."/>
        </authorList>
    </citation>
    <scope>NUCLEOTIDE SEQUENCE</scope>
    <source>
        <strain evidence="1">CtBLh2</strain>
    </source>
</reference>
<evidence type="ECO:0000313" key="1">
    <source>
        <dbReference type="EMBL" id="DAF45419.1"/>
    </source>
</evidence>
<protein>
    <submittedName>
        <fullName evidence="1">Uncharacterized protein</fullName>
    </submittedName>
</protein>
<sequence>MRGRDSPSHRCVRSVSAADRPPWCGGAAGCAGWRACGTSSAP</sequence>
<dbReference type="EMBL" id="BK032514">
    <property type="protein sequence ID" value="DAF45419.1"/>
    <property type="molecule type" value="Genomic_DNA"/>
</dbReference>
<proteinExistence type="predicted"/>
<name>A0A8S5S3M2_9CAUD</name>